<dbReference type="STRING" id="1777144.AWB83_00224"/>
<evidence type="ECO:0000256" key="9">
    <source>
        <dbReference type="ARBA" id="ARBA00038489"/>
    </source>
</evidence>
<evidence type="ECO:0000259" key="13">
    <source>
        <dbReference type="PROSITE" id="PS51352"/>
    </source>
</evidence>
<reference evidence="14" key="1">
    <citation type="submission" date="2016-01" db="EMBL/GenBank/DDBJ databases">
        <authorList>
            <person name="Peeters C."/>
        </authorList>
    </citation>
    <scope>NUCLEOTIDE SEQUENCE [LARGE SCALE GENOMIC DNA]</scope>
    <source>
        <strain evidence="14">LMG 29326</strain>
    </source>
</reference>
<comment type="caution">
    <text evidence="14">The sequence shown here is derived from an EMBL/GenBank/DDBJ whole genome shotgun (WGS) entry which is preliminary data.</text>
</comment>
<dbReference type="AlphaFoldDB" id="A0A157Z5S6"/>
<evidence type="ECO:0000256" key="12">
    <source>
        <dbReference type="SAM" id="SignalP"/>
    </source>
</evidence>
<keyword evidence="3" id="KW-0575">Peroxidase</keyword>
<keyword evidence="4" id="KW-0049">Antioxidant</keyword>
<evidence type="ECO:0000256" key="8">
    <source>
        <dbReference type="ARBA" id="ARBA00032824"/>
    </source>
</evidence>
<dbReference type="SUPFAM" id="SSF52833">
    <property type="entry name" value="Thioredoxin-like"/>
    <property type="match status" value="1"/>
</dbReference>
<dbReference type="GO" id="GO:0005737">
    <property type="term" value="C:cytoplasm"/>
    <property type="evidence" value="ECO:0007669"/>
    <property type="project" value="TreeGrafter"/>
</dbReference>
<keyword evidence="5" id="KW-0560">Oxidoreductase</keyword>
<gene>
    <name evidence="14" type="ORF">AWB83_00224</name>
</gene>
<dbReference type="PROSITE" id="PS51352">
    <property type="entry name" value="THIOREDOXIN_2"/>
    <property type="match status" value="1"/>
</dbReference>
<feature type="domain" description="Thioredoxin" evidence="13">
    <location>
        <begin position="35"/>
        <end position="185"/>
    </location>
</feature>
<dbReference type="PANTHER" id="PTHR42801">
    <property type="entry name" value="THIOREDOXIN-DEPENDENT PEROXIDE REDUCTASE"/>
    <property type="match status" value="1"/>
</dbReference>
<evidence type="ECO:0000256" key="5">
    <source>
        <dbReference type="ARBA" id="ARBA00023002"/>
    </source>
</evidence>
<dbReference type="InterPro" id="IPR013766">
    <property type="entry name" value="Thioredoxin_domain"/>
</dbReference>
<dbReference type="EMBL" id="FCOB02000001">
    <property type="protein sequence ID" value="SAK40864.1"/>
    <property type="molecule type" value="Genomic_DNA"/>
</dbReference>
<dbReference type="Pfam" id="PF00578">
    <property type="entry name" value="AhpC-TSA"/>
    <property type="match status" value="1"/>
</dbReference>
<evidence type="ECO:0000256" key="6">
    <source>
        <dbReference type="ARBA" id="ARBA00023157"/>
    </source>
</evidence>
<evidence type="ECO:0000313" key="15">
    <source>
        <dbReference type="Proteomes" id="UP000054978"/>
    </source>
</evidence>
<comment type="catalytic activity">
    <reaction evidence="11">
        <text>a hydroperoxide + [thioredoxin]-dithiol = an alcohol + [thioredoxin]-disulfide + H2O</text>
        <dbReference type="Rhea" id="RHEA:62620"/>
        <dbReference type="Rhea" id="RHEA-COMP:10698"/>
        <dbReference type="Rhea" id="RHEA-COMP:10700"/>
        <dbReference type="ChEBI" id="CHEBI:15377"/>
        <dbReference type="ChEBI" id="CHEBI:29950"/>
        <dbReference type="ChEBI" id="CHEBI:30879"/>
        <dbReference type="ChEBI" id="CHEBI:35924"/>
        <dbReference type="ChEBI" id="CHEBI:50058"/>
        <dbReference type="EC" id="1.11.1.24"/>
    </reaction>
</comment>
<dbReference type="Gene3D" id="3.40.30.10">
    <property type="entry name" value="Glutaredoxin"/>
    <property type="match status" value="1"/>
</dbReference>
<dbReference type="PANTHER" id="PTHR42801:SF4">
    <property type="entry name" value="AHPC_TSA FAMILY PROTEIN"/>
    <property type="match status" value="1"/>
</dbReference>
<evidence type="ECO:0000256" key="2">
    <source>
        <dbReference type="ARBA" id="ARBA00013017"/>
    </source>
</evidence>
<evidence type="ECO:0000256" key="4">
    <source>
        <dbReference type="ARBA" id="ARBA00022862"/>
    </source>
</evidence>
<dbReference type="CDD" id="cd03017">
    <property type="entry name" value="PRX_BCP"/>
    <property type="match status" value="1"/>
</dbReference>
<feature type="signal peptide" evidence="12">
    <location>
        <begin position="1"/>
        <end position="25"/>
    </location>
</feature>
<protein>
    <recommendedName>
        <fullName evidence="2">thioredoxin-dependent peroxiredoxin</fullName>
        <ecNumber evidence="2">1.11.1.24</ecNumber>
    </recommendedName>
    <alternativeName>
        <fullName evidence="8">Thioredoxin peroxidase</fullName>
    </alternativeName>
    <alternativeName>
        <fullName evidence="10">Thioredoxin-dependent peroxiredoxin Bcp</fullName>
    </alternativeName>
</protein>
<keyword evidence="7" id="KW-0676">Redox-active center</keyword>
<dbReference type="Proteomes" id="UP000054978">
    <property type="component" value="Unassembled WGS sequence"/>
</dbReference>
<dbReference type="GO" id="GO:0045454">
    <property type="term" value="P:cell redox homeostasis"/>
    <property type="evidence" value="ECO:0007669"/>
    <property type="project" value="TreeGrafter"/>
</dbReference>
<evidence type="ECO:0000256" key="1">
    <source>
        <dbReference type="ARBA" id="ARBA00003330"/>
    </source>
</evidence>
<dbReference type="InterPro" id="IPR000866">
    <property type="entry name" value="AhpC/TSA"/>
</dbReference>
<dbReference type="InterPro" id="IPR036249">
    <property type="entry name" value="Thioredoxin-like_sf"/>
</dbReference>
<dbReference type="EC" id="1.11.1.24" evidence="2"/>
<keyword evidence="12" id="KW-0732">Signal</keyword>
<comment type="similarity">
    <text evidence="9">Belongs to the peroxiredoxin family. BCP/PrxQ subfamily.</text>
</comment>
<evidence type="ECO:0000256" key="3">
    <source>
        <dbReference type="ARBA" id="ARBA00022559"/>
    </source>
</evidence>
<name>A0A157Z5S6_9BURK</name>
<proteinExistence type="inferred from homology"/>
<dbReference type="InterPro" id="IPR050924">
    <property type="entry name" value="Peroxiredoxin_BCP/PrxQ"/>
</dbReference>
<sequence length="193" mass="20678">MKSKFSRLMAGFAVAITAAIGCAVAAWPLTAGATLKPGDPAPDFTAQASLGGNVYEYSLADALKKGPVVLYFYPAAFTKGCTIEAHAFAEAVDQYKAEGATVIGVSHDNIDTLKRFSVSECRSKFPVAADANSKIIRSYDASMPMKSSMANRVSYVIAPDGKVIYEYTSLSPDQHVANTLQALRDWNTKHKAQ</sequence>
<keyword evidence="15" id="KW-1185">Reference proteome</keyword>
<accession>A0A157Z5S6</accession>
<comment type="function">
    <text evidence="1">Thiol-specific peroxidase that catalyzes the reduction of hydrogen peroxide and organic hydroperoxides to water and alcohols, respectively. Plays a role in cell protection against oxidative stress by detoxifying peroxides and as sensor of hydrogen peroxide-mediated signaling events.</text>
</comment>
<evidence type="ECO:0000256" key="10">
    <source>
        <dbReference type="ARBA" id="ARBA00042639"/>
    </source>
</evidence>
<feature type="chain" id="PRO_5007618896" description="thioredoxin-dependent peroxiredoxin" evidence="12">
    <location>
        <begin position="26"/>
        <end position="193"/>
    </location>
</feature>
<evidence type="ECO:0000313" key="14">
    <source>
        <dbReference type="EMBL" id="SAK40864.1"/>
    </source>
</evidence>
<dbReference type="GO" id="GO:0008379">
    <property type="term" value="F:thioredoxin peroxidase activity"/>
    <property type="evidence" value="ECO:0007669"/>
    <property type="project" value="TreeGrafter"/>
</dbReference>
<evidence type="ECO:0000256" key="11">
    <source>
        <dbReference type="ARBA" id="ARBA00049091"/>
    </source>
</evidence>
<organism evidence="14 15">
    <name type="scientific">Caballeronia ptereochthonis</name>
    <dbReference type="NCBI Taxonomy" id="1777144"/>
    <lineage>
        <taxon>Bacteria</taxon>
        <taxon>Pseudomonadati</taxon>
        <taxon>Pseudomonadota</taxon>
        <taxon>Betaproteobacteria</taxon>
        <taxon>Burkholderiales</taxon>
        <taxon>Burkholderiaceae</taxon>
        <taxon>Caballeronia</taxon>
    </lineage>
</organism>
<evidence type="ECO:0000256" key="7">
    <source>
        <dbReference type="ARBA" id="ARBA00023284"/>
    </source>
</evidence>
<keyword evidence="6" id="KW-1015">Disulfide bond</keyword>
<dbReference type="PROSITE" id="PS51257">
    <property type="entry name" value="PROKAR_LIPOPROTEIN"/>
    <property type="match status" value="1"/>
</dbReference>
<dbReference type="GO" id="GO:0034599">
    <property type="term" value="P:cellular response to oxidative stress"/>
    <property type="evidence" value="ECO:0007669"/>
    <property type="project" value="TreeGrafter"/>
</dbReference>